<dbReference type="Gene3D" id="3.40.50.1220">
    <property type="entry name" value="TPP-binding domain"/>
    <property type="match status" value="1"/>
</dbReference>
<feature type="compositionally biased region" description="Polar residues" evidence="5">
    <location>
        <begin position="36"/>
        <end position="59"/>
    </location>
</feature>
<dbReference type="OrthoDB" id="2919105at2759"/>
<dbReference type="GeneID" id="54415056"/>
<dbReference type="PANTHER" id="PTHR47651:SF17">
    <property type="entry name" value="DEACETYLASE SIRTUIN-TYPE DOMAIN-CONTAINING PROTEIN"/>
    <property type="match status" value="1"/>
</dbReference>
<keyword evidence="3" id="KW-0520">NAD</keyword>
<keyword evidence="4" id="KW-0479">Metal-binding</keyword>
<feature type="region of interest" description="Disordered" evidence="5">
    <location>
        <begin position="444"/>
        <end position="562"/>
    </location>
</feature>
<evidence type="ECO:0000313" key="7">
    <source>
        <dbReference type="EMBL" id="KAF1817518.1"/>
    </source>
</evidence>
<dbReference type="AlphaFoldDB" id="A0A6G1GHG9"/>
<dbReference type="EMBL" id="ML975149">
    <property type="protein sequence ID" value="KAF1817518.1"/>
    <property type="molecule type" value="Genomic_DNA"/>
</dbReference>
<accession>A0A6G1GHG9</accession>
<proteinExistence type="inferred from homology"/>
<name>A0A6G1GHG9_9PEZI</name>
<feature type="binding site" evidence="4">
    <location>
        <position position="240"/>
    </location>
    <ligand>
        <name>Zn(2+)</name>
        <dbReference type="ChEBI" id="CHEBI:29105"/>
    </ligand>
</feature>
<dbReference type="Gene3D" id="3.30.1600.10">
    <property type="entry name" value="SIR2/SIRT2 'Small Domain"/>
    <property type="match status" value="1"/>
</dbReference>
<dbReference type="SUPFAM" id="SSF52467">
    <property type="entry name" value="DHS-like NAD/FAD-binding domain"/>
    <property type="match status" value="1"/>
</dbReference>
<dbReference type="PROSITE" id="PS50305">
    <property type="entry name" value="SIRTUIN"/>
    <property type="match status" value="1"/>
</dbReference>
<feature type="compositionally biased region" description="Polar residues" evidence="5">
    <location>
        <begin position="514"/>
        <end position="527"/>
    </location>
</feature>
<keyword evidence="8" id="KW-1185">Reference proteome</keyword>
<comment type="similarity">
    <text evidence="1">Belongs to the sirtuin family. Class I subfamily.</text>
</comment>
<feature type="binding site" evidence="4">
    <location>
        <position position="265"/>
    </location>
    <ligand>
        <name>Zn(2+)</name>
        <dbReference type="ChEBI" id="CHEBI:29105"/>
    </ligand>
</feature>
<feature type="compositionally biased region" description="Low complexity" evidence="5">
    <location>
        <begin position="645"/>
        <end position="656"/>
    </location>
</feature>
<feature type="binding site" evidence="4">
    <location>
        <position position="243"/>
    </location>
    <ligand>
        <name>Zn(2+)</name>
        <dbReference type="ChEBI" id="CHEBI:29105"/>
    </ligand>
</feature>
<evidence type="ECO:0000256" key="5">
    <source>
        <dbReference type="SAM" id="MobiDB-lite"/>
    </source>
</evidence>
<feature type="active site" description="Proton acceptor" evidence="4">
    <location>
        <position position="232"/>
    </location>
</feature>
<dbReference type="InterPro" id="IPR029035">
    <property type="entry name" value="DHS-like_NAD/FAD-binding_dom"/>
</dbReference>
<dbReference type="PANTHER" id="PTHR47651">
    <property type="entry name" value="NAD-DEPENDENT HISTONE DEACETYLASE HST4"/>
    <property type="match status" value="1"/>
</dbReference>
<keyword evidence="2" id="KW-0808">Transferase</keyword>
<feature type="compositionally biased region" description="Low complexity" evidence="5">
    <location>
        <begin position="10"/>
        <end position="21"/>
    </location>
</feature>
<keyword evidence="4" id="KW-0862">Zinc</keyword>
<evidence type="ECO:0000256" key="4">
    <source>
        <dbReference type="PROSITE-ProRule" id="PRU00236"/>
    </source>
</evidence>
<feature type="binding site" evidence="4">
    <location>
        <position position="262"/>
    </location>
    <ligand>
        <name>Zn(2+)</name>
        <dbReference type="ChEBI" id="CHEBI:29105"/>
    </ligand>
</feature>
<evidence type="ECO:0000313" key="8">
    <source>
        <dbReference type="Proteomes" id="UP000504638"/>
    </source>
</evidence>
<dbReference type="Proteomes" id="UP000504638">
    <property type="component" value="Unplaced"/>
</dbReference>
<evidence type="ECO:0000256" key="3">
    <source>
        <dbReference type="ARBA" id="ARBA00023027"/>
    </source>
</evidence>
<feature type="domain" description="Deacetylase sirtuin-type" evidence="6">
    <location>
        <begin position="89"/>
        <end position="390"/>
    </location>
</feature>
<reference evidence="9" key="3">
    <citation type="submission" date="2025-04" db="UniProtKB">
        <authorList>
            <consortium name="RefSeq"/>
        </authorList>
    </citation>
    <scope>IDENTIFICATION</scope>
    <source>
        <strain evidence="9">CBS 781.70</strain>
    </source>
</reference>
<feature type="region of interest" description="Disordered" evidence="5">
    <location>
        <begin position="637"/>
        <end position="689"/>
    </location>
</feature>
<dbReference type="GO" id="GO:0070403">
    <property type="term" value="F:NAD+ binding"/>
    <property type="evidence" value="ECO:0007669"/>
    <property type="project" value="InterPro"/>
</dbReference>
<feature type="compositionally biased region" description="Basic and acidic residues" evidence="5">
    <location>
        <begin position="679"/>
        <end position="688"/>
    </location>
</feature>
<gene>
    <name evidence="7 9" type="ORF">P152DRAFT_22030</name>
</gene>
<dbReference type="RefSeq" id="XP_033539149.1">
    <property type="nucleotide sequence ID" value="XM_033674486.1"/>
</dbReference>
<organism evidence="7">
    <name type="scientific">Eremomyces bilateralis CBS 781.70</name>
    <dbReference type="NCBI Taxonomy" id="1392243"/>
    <lineage>
        <taxon>Eukaryota</taxon>
        <taxon>Fungi</taxon>
        <taxon>Dikarya</taxon>
        <taxon>Ascomycota</taxon>
        <taxon>Pezizomycotina</taxon>
        <taxon>Dothideomycetes</taxon>
        <taxon>Dothideomycetes incertae sedis</taxon>
        <taxon>Eremomycetales</taxon>
        <taxon>Eremomycetaceae</taxon>
        <taxon>Eremomyces</taxon>
    </lineage>
</organism>
<reference evidence="9" key="2">
    <citation type="submission" date="2020-04" db="EMBL/GenBank/DDBJ databases">
        <authorList>
            <consortium name="NCBI Genome Project"/>
        </authorList>
    </citation>
    <scope>NUCLEOTIDE SEQUENCE</scope>
    <source>
        <strain evidence="9">CBS 781.70</strain>
    </source>
</reference>
<sequence>MDLDRDSDRSSSPLSSLASRSPSPPPDYSFHHYLSPMSSQQSSNRGSPTPRITNPTTTDAEGPPPPKRRRVAGPKIRETLRLDLSVTPTPDGQDKPIEALMKLLHGKKKVVVIAGAGISVSAGIPDFRSKEGLFQTLRSDYKLKSSGKDLFDASVYSQDSSTSSFHHMVREMSAKTREAQPTPFHHLLARLAHEGRLLRLYTQNVDGIETSMEPLQTRVPLQKPWPKTVQLHGSLEKMVCSKCKTLSEFDGSLFDGPEAPLCKQCETDDFTRTNYAGKRSHGIGRLRPRMVLYNEHNPDEEAIGEVSSADLRTRPDALIVVGTTLKVYGIRKLAKELAGVVRGRRDGLTVWINHGREPSGYGLENCWDIIVKGPCDEVARLAAMPKWNEDPTSDETRAPSDKSSPFMGVFLGKSKGASSIPTPIASPKTEVAIDSNLASLDEKSVSSLQLNGDNDGADGKTMKPESTSIVDMLKSQKPSTKVNVVKKGAPKKNTQPKRAKRAASGKSKKEKATVGNNKTLTNTFSVSKKSKQPANVKPVKKESAEVEHAVIPAPGNDSKEVATSVLQNDDNAPRPRSHIDQNDNNAAKLRSHIPVTHTPSKFTSSLQLPDPFAIESSQSRLESQENIGQAAAIIKPEQHSPHPDSPSQSLHTSLSSIPLKRSGPKISKSDDGSGTDGSSNRDRIELIDGSRVPAEGSFMSISYSDARMHHIPTGVDADVYPLEAPPNPDEVSLDAPTSWVIQNSSFSGGIYPGLQPVATAYLSWGAIMSKPRIPFI</sequence>
<dbReference type="GO" id="GO:0046872">
    <property type="term" value="F:metal ion binding"/>
    <property type="evidence" value="ECO:0007669"/>
    <property type="project" value="UniProtKB-KW"/>
</dbReference>
<evidence type="ECO:0000256" key="1">
    <source>
        <dbReference type="ARBA" id="ARBA00006924"/>
    </source>
</evidence>
<dbReference type="InterPro" id="IPR026590">
    <property type="entry name" value="Ssirtuin_cat_dom"/>
</dbReference>
<feature type="compositionally biased region" description="Basic residues" evidence="5">
    <location>
        <begin position="488"/>
        <end position="509"/>
    </location>
</feature>
<dbReference type="InterPro" id="IPR026591">
    <property type="entry name" value="Sirtuin_cat_small_dom_sf"/>
</dbReference>
<dbReference type="InterPro" id="IPR003000">
    <property type="entry name" value="Sirtuin"/>
</dbReference>
<feature type="region of interest" description="Disordered" evidence="5">
    <location>
        <begin position="1"/>
        <end position="75"/>
    </location>
</feature>
<feature type="compositionally biased region" description="Basic and acidic residues" evidence="5">
    <location>
        <begin position="539"/>
        <end position="548"/>
    </location>
</feature>
<evidence type="ECO:0000259" key="6">
    <source>
        <dbReference type="PROSITE" id="PS50305"/>
    </source>
</evidence>
<reference evidence="7 9" key="1">
    <citation type="submission" date="2020-01" db="EMBL/GenBank/DDBJ databases">
        <authorList>
            <consortium name="DOE Joint Genome Institute"/>
            <person name="Haridas S."/>
            <person name="Albert R."/>
            <person name="Binder M."/>
            <person name="Bloem J."/>
            <person name="Labutti K."/>
            <person name="Salamov A."/>
            <person name="Andreopoulos B."/>
            <person name="Baker S.E."/>
            <person name="Barry K."/>
            <person name="Bills G."/>
            <person name="Bluhm B.H."/>
            <person name="Cannon C."/>
            <person name="Castanera R."/>
            <person name="Culley D.E."/>
            <person name="Daum C."/>
            <person name="Ezra D."/>
            <person name="Gonzalez J.B."/>
            <person name="Henrissat B."/>
            <person name="Kuo A."/>
            <person name="Liang C."/>
            <person name="Lipzen A."/>
            <person name="Lutzoni F."/>
            <person name="Magnuson J."/>
            <person name="Mondo S."/>
            <person name="Nolan M."/>
            <person name="Ohm R."/>
            <person name="Pangilinan J."/>
            <person name="Park H.-J."/>
            <person name="Ramirez L."/>
            <person name="Alfaro M."/>
            <person name="Sun H."/>
            <person name="Tritt A."/>
            <person name="Yoshinaga Y."/>
            <person name="Zwiers L.-H."/>
            <person name="Turgeon B.G."/>
            <person name="Goodwin S.B."/>
            <person name="Spatafora J.W."/>
            <person name="Crous P.W."/>
            <person name="Grigoriev I.V."/>
        </authorList>
    </citation>
    <scope>NUCLEOTIDE SEQUENCE</scope>
    <source>
        <strain evidence="7 9">CBS 781.70</strain>
    </source>
</reference>
<evidence type="ECO:0000313" key="9">
    <source>
        <dbReference type="RefSeq" id="XP_033539149.1"/>
    </source>
</evidence>
<protein>
    <submittedName>
        <fullName evidence="7 9">DHS-like NAD/FAD-binding domain-containing protein</fullName>
    </submittedName>
</protein>
<evidence type="ECO:0000256" key="2">
    <source>
        <dbReference type="ARBA" id="ARBA00022679"/>
    </source>
</evidence>
<dbReference type="GO" id="GO:0016740">
    <property type="term" value="F:transferase activity"/>
    <property type="evidence" value="ECO:0007669"/>
    <property type="project" value="UniProtKB-KW"/>
</dbReference>
<dbReference type="Pfam" id="PF02146">
    <property type="entry name" value="SIR2"/>
    <property type="match status" value="1"/>
</dbReference>